<dbReference type="PIR" id="B71211">
    <property type="entry name" value="B71211"/>
</dbReference>
<reference evidence="1 2" key="1">
    <citation type="journal article" date="1998" name="DNA Res.">
        <title>Complete sequence and gene organization of the genome of a hyper-thermophilic archaebacterium, Pyrococcus horikoshii OT3.</title>
        <authorList>
            <person name="Kawarabayasi Y."/>
            <person name="Sawada M."/>
            <person name="Horikawa H."/>
            <person name="Haikawa Y."/>
            <person name="Hino Y."/>
            <person name="Yamamoto S."/>
            <person name="Sekine M."/>
            <person name="Baba S."/>
            <person name="Kosugi H."/>
            <person name="Hosoyama A."/>
            <person name="Nagai Y."/>
            <person name="Sakai M."/>
            <person name="Ogura K."/>
            <person name="Otuka R."/>
            <person name="Nakazawa H."/>
            <person name="Takamiya M."/>
            <person name="Ohfuku Y."/>
            <person name="Funahashi T."/>
            <person name="Tanaka T."/>
            <person name="Kudoh Y."/>
            <person name="Yamazaki J."/>
            <person name="Kushida N."/>
            <person name="Oguchi A."/>
            <person name="Aoki K."/>
            <person name="Nakamura Y."/>
            <person name="Robb T.F."/>
            <person name="Horikoshi K."/>
            <person name="Masuchi Y."/>
            <person name="Shizuya H."/>
            <person name="Kikuchi H."/>
        </authorList>
    </citation>
    <scope>NUCLEOTIDE SEQUENCE [LARGE SCALE GENOMIC DNA]</scope>
    <source>
        <strain evidence="2">ATCC 700860 / DSM 12428 / JCM 9974 / NBRC 100139 / OT-3</strain>
    </source>
</reference>
<sequence>MGVEMGIEEKTEIIKREIKRMFEGKKLSEVNEFSDYVKGYDVWFDGKMGGVCIRVDLELRVNEKPSGVFSHVVCVSQNVIMKMDEIDLWELAYNIVLHVESKMCWEWNVPLC</sequence>
<dbReference type="STRING" id="70601.gene:9378967"/>
<dbReference type="AlphaFoldDB" id="O59620"/>
<accession>O59620</accession>
<dbReference type="EnsemblBacteria" id="BAA31081">
    <property type="protein sequence ID" value="BAA31081"/>
    <property type="gene ID" value="BAA31081"/>
</dbReference>
<proteinExistence type="predicted"/>
<name>O59620_PYRHO</name>
<keyword evidence="2" id="KW-1185">Reference proteome</keyword>
<dbReference type="Proteomes" id="UP000000752">
    <property type="component" value="Chromosome"/>
</dbReference>
<protein>
    <submittedName>
        <fullName evidence="1">Uncharacterized protein</fullName>
    </submittedName>
</protein>
<evidence type="ECO:0000313" key="1">
    <source>
        <dbReference type="EMBL" id="BAA31081.1"/>
    </source>
</evidence>
<dbReference type="KEGG" id="pho:PH1954"/>
<dbReference type="EMBL" id="BA000001">
    <property type="protein sequence ID" value="BAA31081.1"/>
    <property type="molecule type" value="Genomic_DNA"/>
</dbReference>
<evidence type="ECO:0000313" key="2">
    <source>
        <dbReference type="Proteomes" id="UP000000752"/>
    </source>
</evidence>
<gene>
    <name evidence="1" type="ordered locus">PH1954</name>
</gene>
<organism evidence="1 2">
    <name type="scientific">Pyrococcus horikoshii (strain ATCC 700860 / DSM 12428 / JCM 9974 / NBRC 100139 / OT-3)</name>
    <dbReference type="NCBI Taxonomy" id="70601"/>
    <lineage>
        <taxon>Archaea</taxon>
        <taxon>Methanobacteriati</taxon>
        <taxon>Methanobacteriota</taxon>
        <taxon>Thermococci</taxon>
        <taxon>Thermococcales</taxon>
        <taxon>Thermococcaceae</taxon>
        <taxon>Pyrococcus</taxon>
    </lineage>
</organism>